<dbReference type="GO" id="GO:0006313">
    <property type="term" value="P:DNA transposition"/>
    <property type="evidence" value="ECO:0007669"/>
    <property type="project" value="InterPro"/>
</dbReference>
<dbReference type="Pfam" id="PF02371">
    <property type="entry name" value="Transposase_20"/>
    <property type="match status" value="1"/>
</dbReference>
<sequence length="429" mass="49407">MTRISVGVDVSKNRSTVCIMDQDGKVIMRPFLVWHSTEELDFLADTLKRLNGEVRVIMESTSIYQYPIALHLKERGLFISIVNAYEMKQFANIDFRGGKTDKKDSRTIASYGISYWDKLVEWQIPKDTYFNLDLLNRTYMNAKKHRQIILQELQHYIDCAMPGMDKELHSLNLSTKKDFMLDFVEKFWHRDEIVNMTEAEFTEVFTAWAKKKGYRPVEGKAAKIYAIAKSCIPYYPANPTVKTILQCIVDKLSGVNRTLVTIVTQMIEEAKKLPEYQIVREMPGVGDPLAARFFGSAGDIRRFKNSKALVAYAGIDSPPDESGDFSSTHRHITKKGSKVFRDTGYEIMMALRAQKRTWEKVRKNPDVYDYMLRKEAEGKPPKVAKIAALNKFLRIIYARIKELYDNMALAERAKTKTRSKTRAKTKVTA</sequence>
<gene>
    <name evidence="3" type="ORF">Dia5BBH33_02070</name>
</gene>
<keyword evidence="4" id="KW-1185">Reference proteome</keyword>
<dbReference type="PANTHER" id="PTHR33055">
    <property type="entry name" value="TRANSPOSASE FOR INSERTION SEQUENCE ELEMENT IS1111A"/>
    <property type="match status" value="1"/>
</dbReference>
<feature type="domain" description="Transposase IS110-like N-terminal" evidence="1">
    <location>
        <begin position="6"/>
        <end position="158"/>
    </location>
</feature>
<evidence type="ECO:0000313" key="3">
    <source>
        <dbReference type="EMBL" id="BBK24272.1"/>
    </source>
</evidence>
<dbReference type="InterPro" id="IPR047650">
    <property type="entry name" value="Transpos_IS110"/>
</dbReference>
<dbReference type="OrthoDB" id="1626036at2"/>
<dbReference type="InterPro" id="IPR002525">
    <property type="entry name" value="Transp_IS110-like_N"/>
</dbReference>
<dbReference type="GeneID" id="92715427"/>
<reference evidence="4" key="1">
    <citation type="submission" date="2019-05" db="EMBL/GenBank/DDBJ databases">
        <title>Complete genome sequencing of Dialister sp. strain 5BBH33.</title>
        <authorList>
            <person name="Sakamoto M."/>
            <person name="Murakami T."/>
            <person name="Mori H."/>
        </authorList>
    </citation>
    <scope>NUCLEOTIDE SEQUENCE [LARGE SCALE GENOMIC DNA]</scope>
    <source>
        <strain evidence="4">5BBH33</strain>
    </source>
</reference>
<dbReference type="InterPro" id="IPR003346">
    <property type="entry name" value="Transposase_20"/>
</dbReference>
<protein>
    <submittedName>
        <fullName evidence="3">IS110 family transposase</fullName>
    </submittedName>
</protein>
<name>A0A8D4UTE6_9FIRM</name>
<dbReference type="Pfam" id="PF01548">
    <property type="entry name" value="DEDD_Tnp_IS110"/>
    <property type="match status" value="1"/>
</dbReference>
<feature type="domain" description="Transposase IS116/IS110/IS902 C-terminal" evidence="2">
    <location>
        <begin position="277"/>
        <end position="355"/>
    </location>
</feature>
<evidence type="ECO:0000259" key="2">
    <source>
        <dbReference type="Pfam" id="PF02371"/>
    </source>
</evidence>
<evidence type="ECO:0000259" key="1">
    <source>
        <dbReference type="Pfam" id="PF01548"/>
    </source>
</evidence>
<dbReference type="EMBL" id="AP019697">
    <property type="protein sequence ID" value="BBK24272.1"/>
    <property type="molecule type" value="Genomic_DNA"/>
</dbReference>
<dbReference type="AlphaFoldDB" id="A0A8D4UTE6"/>
<proteinExistence type="predicted"/>
<evidence type="ECO:0000313" key="4">
    <source>
        <dbReference type="Proteomes" id="UP000320585"/>
    </source>
</evidence>
<organism evidence="3 4">
    <name type="scientific">Dialister hominis</name>
    <dbReference type="NCBI Taxonomy" id="2582419"/>
    <lineage>
        <taxon>Bacteria</taxon>
        <taxon>Bacillati</taxon>
        <taxon>Bacillota</taxon>
        <taxon>Negativicutes</taxon>
        <taxon>Veillonellales</taxon>
        <taxon>Veillonellaceae</taxon>
        <taxon>Dialister</taxon>
    </lineage>
</organism>
<dbReference type="KEGG" id="dho:Dia5BBH33_02070"/>
<dbReference type="GO" id="GO:0004803">
    <property type="term" value="F:transposase activity"/>
    <property type="evidence" value="ECO:0007669"/>
    <property type="project" value="InterPro"/>
</dbReference>
<dbReference type="Proteomes" id="UP000320585">
    <property type="component" value="Chromosome"/>
</dbReference>
<dbReference type="GO" id="GO:0003677">
    <property type="term" value="F:DNA binding"/>
    <property type="evidence" value="ECO:0007669"/>
    <property type="project" value="InterPro"/>
</dbReference>
<dbReference type="RefSeq" id="WP_143332181.1">
    <property type="nucleotide sequence ID" value="NZ_AP019697.1"/>
</dbReference>
<dbReference type="NCBIfam" id="NF033542">
    <property type="entry name" value="transpos_IS110"/>
    <property type="match status" value="1"/>
</dbReference>
<accession>A0A8D4UTE6</accession>